<keyword evidence="3" id="KW-0949">S-adenosyl-L-methionine</keyword>
<evidence type="ECO:0000256" key="1">
    <source>
        <dbReference type="ARBA" id="ARBA00001966"/>
    </source>
</evidence>
<dbReference type="InterPro" id="IPR036724">
    <property type="entry name" value="Cobalamin-bd_sf"/>
</dbReference>
<dbReference type="Gene3D" id="3.80.30.20">
    <property type="entry name" value="tm_1862 like domain"/>
    <property type="match status" value="1"/>
</dbReference>
<dbReference type="AlphaFoldDB" id="A0A382Q0R7"/>
<dbReference type="PROSITE" id="PS51332">
    <property type="entry name" value="B12_BINDING"/>
    <property type="match status" value="1"/>
</dbReference>
<dbReference type="InterPro" id="IPR007197">
    <property type="entry name" value="rSAM"/>
</dbReference>
<keyword evidence="4" id="KW-0479">Metal-binding</keyword>
<accession>A0A382Q0R7</accession>
<dbReference type="GO" id="GO:0051539">
    <property type="term" value="F:4 iron, 4 sulfur cluster binding"/>
    <property type="evidence" value="ECO:0007669"/>
    <property type="project" value="UniProtKB-KW"/>
</dbReference>
<name>A0A382Q0R7_9ZZZZ</name>
<feature type="non-terminal residue" evidence="8">
    <location>
        <position position="307"/>
    </location>
</feature>
<dbReference type="InterPro" id="IPR006158">
    <property type="entry name" value="Cobalamin-bd"/>
</dbReference>
<dbReference type="Pfam" id="PF02310">
    <property type="entry name" value="B12-binding"/>
    <property type="match status" value="1"/>
</dbReference>
<evidence type="ECO:0000259" key="7">
    <source>
        <dbReference type="PROSITE" id="PS51332"/>
    </source>
</evidence>
<dbReference type="GO" id="GO:0031419">
    <property type="term" value="F:cobalamin binding"/>
    <property type="evidence" value="ECO:0007669"/>
    <property type="project" value="InterPro"/>
</dbReference>
<sequence>MKKLKLSLIVPNYRWNEDDPHTYWTYLPYGYTLLGAMVEDICDVEIIDSYLENMTQEEVSNILKKNKPDVVGITCLMDAHGNTGHDVAKIAKKVLPNVTTLYGGEYATMNPKIVSEDKNVDYVVVGEGEYVLKNLIEYFLGKSELPEKGIIYRKNGKLIDTGRADFIPSLDVIPRPAYHLVPFERYSGFLPRAKTIGTPPKLPYVRMLTSRGCPYECSFCQIEEITGHTFRAKSAKAVLDEIEWLRDEWGVESLVFADDNFFLNMKRVREIFEGFIERNINMPWIAEDASVWTFNREYLELLAKTGC</sequence>
<protein>
    <recommendedName>
        <fullName evidence="7">B12-binding domain-containing protein</fullName>
    </recommendedName>
</protein>
<dbReference type="GO" id="GO:0003824">
    <property type="term" value="F:catalytic activity"/>
    <property type="evidence" value="ECO:0007669"/>
    <property type="project" value="InterPro"/>
</dbReference>
<dbReference type="Gene3D" id="3.40.50.280">
    <property type="entry name" value="Cobalamin-binding domain"/>
    <property type="match status" value="1"/>
</dbReference>
<dbReference type="InterPro" id="IPR051198">
    <property type="entry name" value="BchE-like"/>
</dbReference>
<dbReference type="CDD" id="cd02068">
    <property type="entry name" value="radical_SAM_B12_BD"/>
    <property type="match status" value="1"/>
</dbReference>
<proteinExistence type="predicted"/>
<dbReference type="PANTHER" id="PTHR43409">
    <property type="entry name" value="ANAEROBIC MAGNESIUM-PROTOPORPHYRIN IX MONOMETHYL ESTER CYCLASE-RELATED"/>
    <property type="match status" value="1"/>
</dbReference>
<dbReference type="InterPro" id="IPR034466">
    <property type="entry name" value="Methyltransferase_Class_B"/>
</dbReference>
<dbReference type="InterPro" id="IPR023404">
    <property type="entry name" value="rSAM_horseshoe"/>
</dbReference>
<dbReference type="SFLD" id="SFLDG01123">
    <property type="entry name" value="methyltransferase_(Class_B)"/>
    <property type="match status" value="1"/>
</dbReference>
<evidence type="ECO:0000313" key="8">
    <source>
        <dbReference type="EMBL" id="SVC77841.1"/>
    </source>
</evidence>
<dbReference type="InterPro" id="IPR058240">
    <property type="entry name" value="rSAM_sf"/>
</dbReference>
<dbReference type="SFLD" id="SFLDS00029">
    <property type="entry name" value="Radical_SAM"/>
    <property type="match status" value="1"/>
</dbReference>
<dbReference type="EMBL" id="UINC01110375">
    <property type="protein sequence ID" value="SVC77841.1"/>
    <property type="molecule type" value="Genomic_DNA"/>
</dbReference>
<evidence type="ECO:0000256" key="6">
    <source>
        <dbReference type="ARBA" id="ARBA00023014"/>
    </source>
</evidence>
<evidence type="ECO:0000256" key="5">
    <source>
        <dbReference type="ARBA" id="ARBA00023004"/>
    </source>
</evidence>
<dbReference type="PANTHER" id="PTHR43409:SF7">
    <property type="entry name" value="BLL1977 PROTEIN"/>
    <property type="match status" value="1"/>
</dbReference>
<gene>
    <name evidence="8" type="ORF">METZ01_LOCUS330695</name>
</gene>
<organism evidence="8">
    <name type="scientific">marine metagenome</name>
    <dbReference type="NCBI Taxonomy" id="408172"/>
    <lineage>
        <taxon>unclassified sequences</taxon>
        <taxon>metagenomes</taxon>
        <taxon>ecological metagenomes</taxon>
    </lineage>
</organism>
<dbReference type="SUPFAM" id="SSF52242">
    <property type="entry name" value="Cobalamin (vitamin B12)-binding domain"/>
    <property type="match status" value="1"/>
</dbReference>
<dbReference type="SFLD" id="SFLDG01082">
    <property type="entry name" value="B12-binding_domain_containing"/>
    <property type="match status" value="1"/>
</dbReference>
<keyword evidence="5" id="KW-0408">Iron</keyword>
<feature type="domain" description="B12-binding" evidence="7">
    <location>
        <begin position="12"/>
        <end position="146"/>
    </location>
</feature>
<dbReference type="Pfam" id="PF04055">
    <property type="entry name" value="Radical_SAM"/>
    <property type="match status" value="1"/>
</dbReference>
<evidence type="ECO:0000256" key="2">
    <source>
        <dbReference type="ARBA" id="ARBA00022679"/>
    </source>
</evidence>
<evidence type="ECO:0000256" key="4">
    <source>
        <dbReference type="ARBA" id="ARBA00022723"/>
    </source>
</evidence>
<comment type="cofactor">
    <cofactor evidence="1">
        <name>[4Fe-4S] cluster</name>
        <dbReference type="ChEBI" id="CHEBI:49883"/>
    </cofactor>
</comment>
<keyword evidence="2" id="KW-0808">Transferase</keyword>
<dbReference type="GO" id="GO:0046872">
    <property type="term" value="F:metal ion binding"/>
    <property type="evidence" value="ECO:0007669"/>
    <property type="project" value="UniProtKB-KW"/>
</dbReference>
<evidence type="ECO:0000256" key="3">
    <source>
        <dbReference type="ARBA" id="ARBA00022691"/>
    </source>
</evidence>
<dbReference type="SUPFAM" id="SSF102114">
    <property type="entry name" value="Radical SAM enzymes"/>
    <property type="match status" value="1"/>
</dbReference>
<reference evidence="8" key="1">
    <citation type="submission" date="2018-05" db="EMBL/GenBank/DDBJ databases">
        <authorList>
            <person name="Lanie J.A."/>
            <person name="Ng W.-L."/>
            <person name="Kazmierczak K.M."/>
            <person name="Andrzejewski T.M."/>
            <person name="Davidsen T.M."/>
            <person name="Wayne K.J."/>
            <person name="Tettelin H."/>
            <person name="Glass J.I."/>
            <person name="Rusch D."/>
            <person name="Podicherti R."/>
            <person name="Tsui H.-C.T."/>
            <person name="Winkler M.E."/>
        </authorList>
    </citation>
    <scope>NUCLEOTIDE SEQUENCE</scope>
</reference>
<keyword evidence="6" id="KW-0411">Iron-sulfur</keyword>